<accession>A0A0C3AU97</accession>
<dbReference type="EMBL" id="KN824295">
    <property type="protein sequence ID" value="KIM28110.1"/>
    <property type="molecule type" value="Genomic_DNA"/>
</dbReference>
<dbReference type="PANTHER" id="PTHR19959">
    <property type="entry name" value="KINESIN LIGHT CHAIN"/>
    <property type="match status" value="1"/>
</dbReference>
<keyword evidence="4" id="KW-1185">Reference proteome</keyword>
<dbReference type="InterPro" id="IPR012344">
    <property type="entry name" value="Matrix_HIV/RSV_N"/>
</dbReference>
<dbReference type="InterPro" id="IPR024983">
    <property type="entry name" value="CHAT_dom"/>
</dbReference>
<feature type="domain" description="CHAT" evidence="2">
    <location>
        <begin position="1105"/>
        <end position="1378"/>
    </location>
</feature>
<dbReference type="HOGENOM" id="CLU_001305_0_3_1"/>
<protein>
    <recommendedName>
        <fullName evidence="2">CHAT domain-containing protein</fullName>
    </recommendedName>
</protein>
<dbReference type="InterPro" id="IPR011990">
    <property type="entry name" value="TPR-like_helical_dom_sf"/>
</dbReference>
<dbReference type="Proteomes" id="UP000054097">
    <property type="component" value="Unassembled WGS sequence"/>
</dbReference>
<dbReference type="STRING" id="933852.A0A0C3AU97"/>
<evidence type="ECO:0000313" key="4">
    <source>
        <dbReference type="Proteomes" id="UP000054097"/>
    </source>
</evidence>
<sequence length="1378" mass="153302">MELEDILVGCALPLHPYPRLSVGVKVNGKVRDNTPLVLGDPDSDIWEMSGSLKILNADKQASLTIIACMTGGKETPLAEFDMRDLSVMVKAQPNLKYYELSTCDSCSSIQLIMSCSVKVLSSPMHNDSPRVPVILGKDPSSSERKRTASREDLETKYADIYRLGGRNVCPEDLRHVGHAYVQLYEDSHDITDLDRAVNIYEEAVQFTCLCDPQLAKRWSRLTAVLWTRFDKTGNSGDLDRATALSKDAVKVTNDDASDMFQYQYILGRCCLSRHQQSGVETDLIQAISALEQAFQLMRVGDPSKYGVICNLMAALHTRYDLSGSLDDLTRFISFTQKVLASVPNSLPEKPGWLHGLGDSFQLRFDRTGNFGDLEEAIGFKRAAVNLIPDGHHDKPRLSSSLGSSFHSRFERFGYTIDLENAISFRQAAVDLMPDGHHDKPSLILNLGNSIYSRFQRFGNIRDLAAAITTFQVAVDTTPDGGPGKAIKLNSLAVAFQSRFDRIGDINDLEKASSFFQAAVNLTPDGNRDKPEWINNLGSSFLSRFNRLGEFRDLERAISLFQEANDLTPAGHPDKPYKLANVGSAIQSRFQRFGDIRDLETAISTFQMAVDSTRDGHPNKAGFVHHLGASVQLRFDQLGDIVDEERGISLLQVAVDLTPDGHPSKARWLNNLGTSLKDRFHRNGDIKDLQEAASSLRLAASIMSDGHPDKPAILTNLGRSLEALFDRLGNIEDLERAISFCQDAVDFTPDGHHYKPSRLYNVGICLKSRFERYKNVGDIERSISFFQKAVDLTPDGHPEKIDHLQGLGKGFLLRFGASRDPSDLKIAISTFSIAATSPTGPPNRRFDTAHCWVTACLDNDQPPLVAFECAINLLPRLAWLGMSLKDQHARLIKAGNVVRHAVAVAIKLQEYEIAVQWAEYGRAIVWQNLLVLRSPLDQLHKTHPELAIRLRDVSKQLERSISHYESSEKMEPVPLKDIAHKASTLATERDEIIEQVRRIPGFEYFLKPKVFEKLTPAAYEGPVVIINTSVLRCDALVLIPHDSSDATASIVHIPLETFSDDMSRKLFQRFSRLLSSAGVRARDLRKSEREPCPSDKKDPLGEILFDLWVHVVKPILDGLAYQSGNHSRIWWCATGSLAFLPIHAAGNYDSDKVGDKISDYVVSSYTPSLTAILDQSQPDTKKDFQILTVAQPSTPRAPPLPATEREVKQIHEIAKGIRVKSFTNEEATVARVLQAMKESNWIHLACHGTQDGHESMKSGFLLHDDNLELSKIIREPLPKADFAFLSACQTATGDQKVAQESAHLAAGMLFSGCKGVIATMWSIQDDDAPKITEAVYRRMLKDGKPNRKEAAWALHEAVKELRESGASFLSWVPFIHMGR</sequence>
<feature type="region of interest" description="Disordered" evidence="1">
    <location>
        <begin position="130"/>
        <end position="150"/>
    </location>
</feature>
<evidence type="ECO:0000259" key="2">
    <source>
        <dbReference type="Pfam" id="PF12770"/>
    </source>
</evidence>
<evidence type="ECO:0000256" key="1">
    <source>
        <dbReference type="SAM" id="MobiDB-lite"/>
    </source>
</evidence>
<reference evidence="4" key="2">
    <citation type="submission" date="2015-01" db="EMBL/GenBank/DDBJ databases">
        <title>Evolutionary Origins and Diversification of the Mycorrhizal Mutualists.</title>
        <authorList>
            <consortium name="DOE Joint Genome Institute"/>
            <consortium name="Mycorrhizal Genomics Consortium"/>
            <person name="Kohler A."/>
            <person name="Kuo A."/>
            <person name="Nagy L.G."/>
            <person name="Floudas D."/>
            <person name="Copeland A."/>
            <person name="Barry K.W."/>
            <person name="Cichocki N."/>
            <person name="Veneault-Fourrey C."/>
            <person name="LaButti K."/>
            <person name="Lindquist E.A."/>
            <person name="Lipzen A."/>
            <person name="Lundell T."/>
            <person name="Morin E."/>
            <person name="Murat C."/>
            <person name="Riley R."/>
            <person name="Ohm R."/>
            <person name="Sun H."/>
            <person name="Tunlid A."/>
            <person name="Henrissat B."/>
            <person name="Grigoriev I.V."/>
            <person name="Hibbett D.S."/>
            <person name="Martin F."/>
        </authorList>
    </citation>
    <scope>NUCLEOTIDE SEQUENCE [LARGE SCALE GENOMIC DNA]</scope>
    <source>
        <strain evidence="4">MAFF 305830</strain>
    </source>
</reference>
<dbReference type="Gene3D" id="1.10.150.90">
    <property type="entry name" value="Immunodeficiency lentiviruses, gag gene matrix protein p17"/>
    <property type="match status" value="1"/>
</dbReference>
<evidence type="ECO:0000313" key="3">
    <source>
        <dbReference type="EMBL" id="KIM28110.1"/>
    </source>
</evidence>
<dbReference type="OrthoDB" id="9991317at2759"/>
<gene>
    <name evidence="3" type="ORF">M408DRAFT_24124</name>
</gene>
<feature type="compositionally biased region" description="Basic and acidic residues" evidence="1">
    <location>
        <begin position="140"/>
        <end position="150"/>
    </location>
</feature>
<proteinExistence type="predicted"/>
<name>A0A0C3AU97_SERVB</name>
<dbReference type="Pfam" id="PF12770">
    <property type="entry name" value="CHAT"/>
    <property type="match status" value="1"/>
</dbReference>
<reference evidence="3 4" key="1">
    <citation type="submission" date="2014-04" db="EMBL/GenBank/DDBJ databases">
        <authorList>
            <consortium name="DOE Joint Genome Institute"/>
            <person name="Kuo A."/>
            <person name="Zuccaro A."/>
            <person name="Kohler A."/>
            <person name="Nagy L.G."/>
            <person name="Floudas D."/>
            <person name="Copeland A."/>
            <person name="Barry K.W."/>
            <person name="Cichocki N."/>
            <person name="Veneault-Fourrey C."/>
            <person name="LaButti K."/>
            <person name="Lindquist E.A."/>
            <person name="Lipzen A."/>
            <person name="Lundell T."/>
            <person name="Morin E."/>
            <person name="Murat C."/>
            <person name="Sun H."/>
            <person name="Tunlid A."/>
            <person name="Henrissat B."/>
            <person name="Grigoriev I.V."/>
            <person name="Hibbett D.S."/>
            <person name="Martin F."/>
            <person name="Nordberg H.P."/>
            <person name="Cantor M.N."/>
            <person name="Hua S.X."/>
        </authorList>
    </citation>
    <scope>NUCLEOTIDE SEQUENCE [LARGE SCALE GENOMIC DNA]</scope>
    <source>
        <strain evidence="3 4">MAFF 305830</strain>
    </source>
</reference>
<organism evidence="3 4">
    <name type="scientific">Serendipita vermifera MAFF 305830</name>
    <dbReference type="NCBI Taxonomy" id="933852"/>
    <lineage>
        <taxon>Eukaryota</taxon>
        <taxon>Fungi</taxon>
        <taxon>Dikarya</taxon>
        <taxon>Basidiomycota</taxon>
        <taxon>Agaricomycotina</taxon>
        <taxon>Agaricomycetes</taxon>
        <taxon>Sebacinales</taxon>
        <taxon>Serendipitaceae</taxon>
        <taxon>Serendipita</taxon>
    </lineage>
</organism>
<dbReference type="SUPFAM" id="SSF81901">
    <property type="entry name" value="HCP-like"/>
    <property type="match status" value="2"/>
</dbReference>
<dbReference type="PANTHER" id="PTHR19959:SF119">
    <property type="entry name" value="FUNGAL LIPASE-LIKE DOMAIN-CONTAINING PROTEIN"/>
    <property type="match status" value="1"/>
</dbReference>
<dbReference type="Gene3D" id="1.25.40.10">
    <property type="entry name" value="Tetratricopeptide repeat domain"/>
    <property type="match status" value="2"/>
</dbReference>